<dbReference type="Proteomes" id="UP001178507">
    <property type="component" value="Unassembled WGS sequence"/>
</dbReference>
<keyword evidence="2" id="KW-1185">Reference proteome</keyword>
<evidence type="ECO:0000313" key="1">
    <source>
        <dbReference type="EMBL" id="CAJ1392567.1"/>
    </source>
</evidence>
<proteinExistence type="predicted"/>
<reference evidence="1" key="1">
    <citation type="submission" date="2023-08" db="EMBL/GenBank/DDBJ databases">
        <authorList>
            <person name="Chen Y."/>
            <person name="Shah S."/>
            <person name="Dougan E. K."/>
            <person name="Thang M."/>
            <person name="Chan C."/>
        </authorList>
    </citation>
    <scope>NUCLEOTIDE SEQUENCE</scope>
</reference>
<name>A0AA36ITG7_9DINO</name>
<sequence length="104" mass="11410">MAALREEVLPNIPWVLELPISRLVAERVAVAVAVARSESDLPMPDYNYYLNRDRPLADRFAGPKYSKKPLAWKLAKAIKAAKYPPTPPKGLKVKVGSAKVADAA</sequence>
<accession>A0AA36ITG7</accession>
<organism evidence="1 2">
    <name type="scientific">Effrenium voratum</name>
    <dbReference type="NCBI Taxonomy" id="2562239"/>
    <lineage>
        <taxon>Eukaryota</taxon>
        <taxon>Sar</taxon>
        <taxon>Alveolata</taxon>
        <taxon>Dinophyceae</taxon>
        <taxon>Suessiales</taxon>
        <taxon>Symbiodiniaceae</taxon>
        <taxon>Effrenium</taxon>
    </lineage>
</organism>
<evidence type="ECO:0000313" key="2">
    <source>
        <dbReference type="Proteomes" id="UP001178507"/>
    </source>
</evidence>
<comment type="caution">
    <text evidence="1">The sequence shown here is derived from an EMBL/GenBank/DDBJ whole genome shotgun (WGS) entry which is preliminary data.</text>
</comment>
<dbReference type="AlphaFoldDB" id="A0AA36ITG7"/>
<dbReference type="EMBL" id="CAUJNA010002358">
    <property type="protein sequence ID" value="CAJ1392567.1"/>
    <property type="molecule type" value="Genomic_DNA"/>
</dbReference>
<gene>
    <name evidence="1" type="ORF">EVOR1521_LOCUS17629</name>
</gene>
<protein>
    <submittedName>
        <fullName evidence="1">Uncharacterized protein</fullName>
    </submittedName>
</protein>